<dbReference type="NCBIfam" id="TIGR01488">
    <property type="entry name" value="HAD-SF-IB"/>
    <property type="match status" value="1"/>
</dbReference>
<keyword evidence="3 6" id="KW-0378">Hydrolase</keyword>
<gene>
    <name evidence="6" type="ORF">ATK36_3895</name>
</gene>
<protein>
    <submittedName>
        <fullName evidence="6">HAD superfamily hydrolase (TIGR01490 family)</fullName>
    </submittedName>
</protein>
<dbReference type="Pfam" id="PF12710">
    <property type="entry name" value="HAD"/>
    <property type="match status" value="1"/>
</dbReference>
<dbReference type="AlphaFoldDB" id="A0A2A9FDC1"/>
<dbReference type="Proteomes" id="UP000243542">
    <property type="component" value="Unassembled WGS sequence"/>
</dbReference>
<dbReference type="EMBL" id="PDJK01000002">
    <property type="protein sequence ID" value="PFG48786.1"/>
    <property type="molecule type" value="Genomic_DNA"/>
</dbReference>
<dbReference type="InterPro" id="IPR023214">
    <property type="entry name" value="HAD_sf"/>
</dbReference>
<keyword evidence="5" id="KW-0472">Membrane</keyword>
<dbReference type="PANTHER" id="PTHR43344:SF13">
    <property type="entry name" value="PHOSPHATASE RV3661-RELATED"/>
    <property type="match status" value="1"/>
</dbReference>
<dbReference type="NCBIfam" id="TIGR01490">
    <property type="entry name" value="HAD-SF-IB-hyp1"/>
    <property type="match status" value="1"/>
</dbReference>
<dbReference type="InterPro" id="IPR006385">
    <property type="entry name" value="HAD_hydro_SerB1"/>
</dbReference>
<evidence type="ECO:0000256" key="3">
    <source>
        <dbReference type="ARBA" id="ARBA00022801"/>
    </source>
</evidence>
<keyword evidence="2" id="KW-0479">Metal-binding</keyword>
<sequence length="282" mass="30401">MEASAYPDHVAETRNEESPRRVAAFFDLDKTIIASSSALAFSKPLLKEGLINRRAALRSAYAQLVFSLAGADADKTERMRAEVSALCAGWDVAQVSAIVRETLHDVVDPLVYVEAAELIAQHLADGHDVVVLSATGEEVAAPVAEMLGATRCIATRMEILDGRYSGQVDFYCYGENKAVAAKQQAAEHGYDLAECFAYTDSSTDIPLLEVVGHPHAVNPDKALRHAAEEQGWPVLSFERPMSLRTRIPARSAGMVALGVGAVAAGATWYSLSRRRRSRASDG</sequence>
<dbReference type="CDD" id="cd02612">
    <property type="entry name" value="HAD_PGPPase"/>
    <property type="match status" value="1"/>
</dbReference>
<dbReference type="SUPFAM" id="SSF56784">
    <property type="entry name" value="HAD-like"/>
    <property type="match status" value="1"/>
</dbReference>
<evidence type="ECO:0000256" key="5">
    <source>
        <dbReference type="SAM" id="Phobius"/>
    </source>
</evidence>
<accession>A0A2A9FDC1</accession>
<dbReference type="FunFam" id="3.40.50.1000:FF:000025">
    <property type="entry name" value="HAD hydrolase, family IB"/>
    <property type="match status" value="1"/>
</dbReference>
<dbReference type="GO" id="GO:0046872">
    <property type="term" value="F:metal ion binding"/>
    <property type="evidence" value="ECO:0007669"/>
    <property type="project" value="UniProtKB-KW"/>
</dbReference>
<evidence type="ECO:0000313" key="6">
    <source>
        <dbReference type="EMBL" id="PFG48786.1"/>
    </source>
</evidence>
<evidence type="ECO:0000256" key="1">
    <source>
        <dbReference type="ARBA" id="ARBA00009184"/>
    </source>
</evidence>
<proteinExistence type="inferred from homology"/>
<comment type="caution">
    <text evidence="6">The sequence shown here is derived from an EMBL/GenBank/DDBJ whole genome shotgun (WGS) entry which is preliminary data.</text>
</comment>
<dbReference type="InterPro" id="IPR050582">
    <property type="entry name" value="HAD-like_SerB"/>
</dbReference>
<comment type="similarity">
    <text evidence="1">Belongs to the HAD-like hydrolase superfamily. SerB family.</text>
</comment>
<feature type="transmembrane region" description="Helical" evidence="5">
    <location>
        <begin position="251"/>
        <end position="271"/>
    </location>
</feature>
<dbReference type="PANTHER" id="PTHR43344">
    <property type="entry name" value="PHOSPHOSERINE PHOSPHATASE"/>
    <property type="match status" value="1"/>
</dbReference>
<evidence type="ECO:0000313" key="7">
    <source>
        <dbReference type="Proteomes" id="UP000243542"/>
    </source>
</evidence>
<dbReference type="Gene3D" id="1.20.1440.100">
    <property type="entry name" value="SG protein - dephosphorylation function"/>
    <property type="match status" value="1"/>
</dbReference>
<dbReference type="GO" id="GO:0016787">
    <property type="term" value="F:hydrolase activity"/>
    <property type="evidence" value="ECO:0007669"/>
    <property type="project" value="UniProtKB-KW"/>
</dbReference>
<organism evidence="6 7">
    <name type="scientific">Amycolatopsis sulphurea</name>
    <dbReference type="NCBI Taxonomy" id="76022"/>
    <lineage>
        <taxon>Bacteria</taxon>
        <taxon>Bacillati</taxon>
        <taxon>Actinomycetota</taxon>
        <taxon>Actinomycetes</taxon>
        <taxon>Pseudonocardiales</taxon>
        <taxon>Pseudonocardiaceae</taxon>
        <taxon>Amycolatopsis</taxon>
    </lineage>
</organism>
<keyword evidence="4" id="KW-0460">Magnesium</keyword>
<name>A0A2A9FDC1_9PSEU</name>
<dbReference type="InterPro" id="IPR036412">
    <property type="entry name" value="HAD-like_sf"/>
</dbReference>
<evidence type="ECO:0000256" key="2">
    <source>
        <dbReference type="ARBA" id="ARBA00022723"/>
    </source>
</evidence>
<evidence type="ECO:0000256" key="4">
    <source>
        <dbReference type="ARBA" id="ARBA00022842"/>
    </source>
</evidence>
<reference evidence="6 7" key="1">
    <citation type="submission" date="2017-10" db="EMBL/GenBank/DDBJ databases">
        <title>Sequencing the genomes of 1000 actinobacteria strains.</title>
        <authorList>
            <person name="Klenk H.-P."/>
        </authorList>
    </citation>
    <scope>NUCLEOTIDE SEQUENCE [LARGE SCALE GENOMIC DNA]</scope>
    <source>
        <strain evidence="6 7">DSM 46092</strain>
    </source>
</reference>
<keyword evidence="5" id="KW-0812">Transmembrane</keyword>
<keyword evidence="5" id="KW-1133">Transmembrane helix</keyword>
<dbReference type="Gene3D" id="3.40.50.1000">
    <property type="entry name" value="HAD superfamily/HAD-like"/>
    <property type="match status" value="1"/>
</dbReference>
<keyword evidence="7" id="KW-1185">Reference proteome</keyword>